<comment type="caution">
    <text evidence="2">The sequence shown here is derived from an EMBL/GenBank/DDBJ whole genome shotgun (WGS) entry which is preliminary data.</text>
</comment>
<feature type="signal peptide" evidence="1">
    <location>
        <begin position="1"/>
        <end position="21"/>
    </location>
</feature>
<dbReference type="Gene3D" id="3.40.190.10">
    <property type="entry name" value="Periplasmic binding protein-like II"/>
    <property type="match status" value="2"/>
</dbReference>
<dbReference type="RefSeq" id="WP_004624041.1">
    <property type="nucleotide sequence ID" value="NZ_AORV01000021.1"/>
</dbReference>
<dbReference type="SUPFAM" id="SSF53850">
    <property type="entry name" value="Periplasmic binding protein-like II"/>
    <property type="match status" value="1"/>
</dbReference>
<dbReference type="PATRIC" id="fig|1195236.3.peg.979"/>
<dbReference type="STRING" id="1195236.CTER_0685"/>
<gene>
    <name evidence="2" type="ORF">CTER_0685</name>
</gene>
<keyword evidence="3" id="KW-1185">Reference proteome</keyword>
<evidence type="ECO:0000313" key="2">
    <source>
        <dbReference type="EMBL" id="EMS73176.1"/>
    </source>
</evidence>
<dbReference type="PANTHER" id="PTHR43649:SF12">
    <property type="entry name" value="DIACETYLCHITOBIOSE BINDING PROTEIN DASA"/>
    <property type="match status" value="1"/>
</dbReference>
<proteinExistence type="predicted"/>
<dbReference type="eggNOG" id="COG1653">
    <property type="taxonomic scope" value="Bacteria"/>
</dbReference>
<dbReference type="PROSITE" id="PS51257">
    <property type="entry name" value="PROKAR_LIPOPROTEIN"/>
    <property type="match status" value="1"/>
</dbReference>
<dbReference type="AlphaFoldDB" id="S0FS56"/>
<protein>
    <recommendedName>
        <fullName evidence="4">ABC-type sugar transport system, periplasmic component</fullName>
    </recommendedName>
</protein>
<evidence type="ECO:0000256" key="1">
    <source>
        <dbReference type="SAM" id="SignalP"/>
    </source>
</evidence>
<keyword evidence="1" id="KW-0732">Signal</keyword>
<sequence length="558" mass="63960">MKRLGIMLLSLVLLLTTVAGCGSEGKDSEVSTATGSQSKSSAAGKVNEYGWEVPEKTLEISYYVGQDNPDTVAKNSKLISDLLLEKFNVKLNKIVYDTDMIEKLNLMLASNDYPDVISNMKVDEALKWVDLGKAQELTPLIDEYGPEIKKQMGDYLKRYEDDDGKIFNLPVGWGLLPIADAAAQVRLDWYKEIGSPEFKTPDEYYEVLKKLVEKHPVNAAGEKVYALGAWKDDVYPTMIPEQLGGIWGLKRGYKEDADHNLTHWVNTDEGLELTKWYNRFAREGLLDPDTFTQKRDDWGAKCSNERYAGHFATWWVTKDFGNMTWLKTKKDYNDDMRYPHYDIKAPIAEKSYLNPKSTMGWGRTIITDKCKNPKDVMKWWNFEVSDMGTKLLSWGIPNTETSVWNLTESGEWSWNQNMTKTLEDSTFDQAKFDLNGGVSYWMVMGQQLHEDGTQAWIDQNFPSKWFKLKDENLKDTVFDFSAFFAISLPADEPVTVENQQVRDIVTTGFANAVMSKTESECVAKFMEMREKASKAGLKEVEDFYSQQYKKNLVKWNME</sequence>
<feature type="chain" id="PRO_5039284409" description="ABC-type sugar transport system, periplasmic component" evidence="1">
    <location>
        <begin position="22"/>
        <end position="558"/>
    </location>
</feature>
<dbReference type="EMBL" id="AORV01000021">
    <property type="protein sequence ID" value="EMS73176.1"/>
    <property type="molecule type" value="Genomic_DNA"/>
</dbReference>
<organism evidence="2 3">
    <name type="scientific">Ruminiclostridium cellobioparum subsp. termitidis CT1112</name>
    <dbReference type="NCBI Taxonomy" id="1195236"/>
    <lineage>
        <taxon>Bacteria</taxon>
        <taxon>Bacillati</taxon>
        <taxon>Bacillota</taxon>
        <taxon>Clostridia</taxon>
        <taxon>Eubacteriales</taxon>
        <taxon>Oscillospiraceae</taxon>
        <taxon>Ruminiclostridium</taxon>
    </lineage>
</organism>
<name>S0FS56_RUMCE</name>
<evidence type="ECO:0008006" key="4">
    <source>
        <dbReference type="Google" id="ProtNLM"/>
    </source>
</evidence>
<evidence type="ECO:0000313" key="3">
    <source>
        <dbReference type="Proteomes" id="UP000014155"/>
    </source>
</evidence>
<dbReference type="PANTHER" id="PTHR43649">
    <property type="entry name" value="ARABINOSE-BINDING PROTEIN-RELATED"/>
    <property type="match status" value="1"/>
</dbReference>
<dbReference type="InterPro" id="IPR050490">
    <property type="entry name" value="Bact_solute-bd_prot1"/>
</dbReference>
<dbReference type="Proteomes" id="UP000014155">
    <property type="component" value="Unassembled WGS sequence"/>
</dbReference>
<reference evidence="2 3" key="1">
    <citation type="journal article" date="2013" name="Genome Announc.">
        <title>Draft Genome Sequence of the Cellulolytic, Mesophilic, Anaerobic Bacterium Clostridium termitidis Strain CT1112 (DSM 5398).</title>
        <authorList>
            <person name="Lal S."/>
            <person name="Ramachandran U."/>
            <person name="Zhang X."/>
            <person name="Munir R."/>
            <person name="Sparling R."/>
            <person name="Levin D.B."/>
        </authorList>
    </citation>
    <scope>NUCLEOTIDE SEQUENCE [LARGE SCALE GENOMIC DNA]</scope>
    <source>
        <strain evidence="2 3">CT1112</strain>
    </source>
</reference>
<accession>S0FS56</accession>